<proteinExistence type="predicted"/>
<dbReference type="OrthoDB" id="7187505at2"/>
<dbReference type="Proteomes" id="UP000249524">
    <property type="component" value="Unassembled WGS sequence"/>
</dbReference>
<organism evidence="1 2">
    <name type="scientific">Phenylobacterium kunshanense</name>
    <dbReference type="NCBI Taxonomy" id="1445034"/>
    <lineage>
        <taxon>Bacteria</taxon>
        <taxon>Pseudomonadati</taxon>
        <taxon>Pseudomonadota</taxon>
        <taxon>Alphaproteobacteria</taxon>
        <taxon>Caulobacterales</taxon>
        <taxon>Caulobacteraceae</taxon>
        <taxon>Phenylobacterium</taxon>
    </lineage>
</organism>
<dbReference type="EMBL" id="QFYS01000007">
    <property type="protein sequence ID" value="RAK63728.1"/>
    <property type="molecule type" value="Genomic_DNA"/>
</dbReference>
<keyword evidence="2" id="KW-1185">Reference proteome</keyword>
<sequence>MGNPPTRARGLAPALLLLLVLTGCDGEPRERRIAAHQQLVDPPALWKIESYDHYGRVSGVLQVCADRTVREGFGRVGPEVNGQPCVNLRGGVERQGLYAVRCQIAGRRYGVTVNRTGDPERNFTATIAVTALDGSGLGARQVRRFVRQGACPTGWTIGDQARLGAPRGENALSGAWGHSR</sequence>
<evidence type="ECO:0000313" key="1">
    <source>
        <dbReference type="EMBL" id="RAK63728.1"/>
    </source>
</evidence>
<evidence type="ECO:0008006" key="3">
    <source>
        <dbReference type="Google" id="ProtNLM"/>
    </source>
</evidence>
<evidence type="ECO:0000313" key="2">
    <source>
        <dbReference type="Proteomes" id="UP000249524"/>
    </source>
</evidence>
<gene>
    <name evidence="1" type="ORF">DJ019_15870</name>
</gene>
<dbReference type="PROSITE" id="PS51257">
    <property type="entry name" value="PROKAR_LIPOPROTEIN"/>
    <property type="match status" value="1"/>
</dbReference>
<dbReference type="AlphaFoldDB" id="A0A328BF61"/>
<comment type="caution">
    <text evidence="1">The sequence shown here is derived from an EMBL/GenBank/DDBJ whole genome shotgun (WGS) entry which is preliminary data.</text>
</comment>
<name>A0A328BF61_9CAUL</name>
<protein>
    <recommendedName>
        <fullName evidence="3">DUF3617 domain-containing protein</fullName>
    </recommendedName>
</protein>
<reference evidence="1 2" key="1">
    <citation type="submission" date="2018-05" db="EMBL/GenBank/DDBJ databases">
        <authorList>
            <person name="Lanie J.A."/>
            <person name="Ng W.-L."/>
            <person name="Kazmierczak K.M."/>
            <person name="Andrzejewski T.M."/>
            <person name="Davidsen T.M."/>
            <person name="Wayne K.J."/>
            <person name="Tettelin H."/>
            <person name="Glass J.I."/>
            <person name="Rusch D."/>
            <person name="Podicherti R."/>
            <person name="Tsui H.-C.T."/>
            <person name="Winkler M.E."/>
        </authorList>
    </citation>
    <scope>NUCLEOTIDE SEQUENCE [LARGE SCALE GENOMIC DNA]</scope>
    <source>
        <strain evidence="1 2">BUT-10</strain>
    </source>
</reference>
<accession>A0A328BF61</accession>
<dbReference type="RefSeq" id="WP_111277038.1">
    <property type="nucleotide sequence ID" value="NZ_QFYS01000007.1"/>
</dbReference>